<organism evidence="1">
    <name type="scientific">marine metagenome</name>
    <dbReference type="NCBI Taxonomy" id="408172"/>
    <lineage>
        <taxon>unclassified sequences</taxon>
        <taxon>metagenomes</taxon>
        <taxon>ecological metagenomes</taxon>
    </lineage>
</organism>
<feature type="non-terminal residue" evidence="1">
    <location>
        <position position="106"/>
    </location>
</feature>
<proteinExistence type="predicted"/>
<accession>A0A383A946</accession>
<dbReference type="AlphaFoldDB" id="A0A383A946"/>
<protein>
    <submittedName>
        <fullName evidence="1">Uncharacterized protein</fullName>
    </submittedName>
</protein>
<reference evidence="1" key="1">
    <citation type="submission" date="2018-05" db="EMBL/GenBank/DDBJ databases">
        <authorList>
            <person name="Lanie J.A."/>
            <person name="Ng W.-L."/>
            <person name="Kazmierczak K.M."/>
            <person name="Andrzejewski T.M."/>
            <person name="Davidsen T.M."/>
            <person name="Wayne K.J."/>
            <person name="Tettelin H."/>
            <person name="Glass J.I."/>
            <person name="Rusch D."/>
            <person name="Podicherti R."/>
            <person name="Tsui H.-C.T."/>
            <person name="Winkler M.E."/>
        </authorList>
    </citation>
    <scope>NUCLEOTIDE SEQUENCE</scope>
</reference>
<name>A0A383A946_9ZZZZ</name>
<dbReference type="PROSITE" id="PS51257">
    <property type="entry name" value="PROKAR_LIPOPROTEIN"/>
    <property type="match status" value="1"/>
</dbReference>
<sequence>MIKKAILVIISLSFCACANNPQAVDPSINPADRHFWLPPDAEDFEKRRLRLIHFDKITKEIETLFLNLETTVPGETNMREGTKDSILEIESLEANRTNQIANEQKR</sequence>
<gene>
    <name evidence="1" type="ORF">METZ01_LOCUS456579</name>
</gene>
<evidence type="ECO:0000313" key="1">
    <source>
        <dbReference type="EMBL" id="SVE03725.1"/>
    </source>
</evidence>
<dbReference type="EMBL" id="UINC01189848">
    <property type="protein sequence ID" value="SVE03725.1"/>
    <property type="molecule type" value="Genomic_DNA"/>
</dbReference>